<dbReference type="EMBL" id="KY499654">
    <property type="protein sequence ID" value="ATN40752.1"/>
    <property type="molecule type" value="Genomic_DNA"/>
</dbReference>
<proteinExistence type="predicted"/>
<organism evidence="1">
    <name type="scientific">Gomphoneis minuta var. cassieae</name>
    <dbReference type="NCBI Taxonomy" id="1142141"/>
    <lineage>
        <taxon>Eukaryota</taxon>
        <taxon>Sar</taxon>
        <taxon>Stramenopiles</taxon>
        <taxon>Ochrophyta</taxon>
        <taxon>Bacillariophyta</taxon>
        <taxon>Bacillariophyceae</taxon>
        <taxon>Bacillariophycidae</taxon>
        <taxon>Cymbellales</taxon>
        <taxon>Gomphonemataceae</taxon>
        <taxon>Gomphoneis</taxon>
    </lineage>
</organism>
<evidence type="ECO:0000313" key="1">
    <source>
        <dbReference type="EMBL" id="ATN40752.1"/>
    </source>
</evidence>
<sequence length="162" mass="19314">MNRILYENRCKCNEEFSITKKRKSNNRSEGKPLQYPKPSELKSKTFQIKYHQNLSLTAKFILNSFQNKYIYYAIDDILYSLKSNPTERDNILAVLYSPIISLQNNFLVNFFDIWIRDVHINEVSKPNKFLTKDSKNLTKVTYITIKLFYKTKVPVKKQESLW</sequence>
<dbReference type="AlphaFoldDB" id="A0A2H4MRU3"/>
<reference evidence="1" key="1">
    <citation type="submission" date="2017-01" db="EMBL/GenBank/DDBJ databases">
        <title>The complete chloroplast genome of Gomphoneis minuta var. cassieae.</title>
        <authorList>
            <person name="Novis P.M."/>
            <person name="Winkworth R.C."/>
            <person name="McLenachan P.A."/>
        </authorList>
    </citation>
    <scope>NUCLEOTIDE SEQUENCE</scope>
</reference>
<name>A0A2H4MRU3_9STRA</name>
<geneLocation type="chloroplast" evidence="1"/>
<accession>A0A2H4MRU3</accession>
<keyword evidence="1" id="KW-0934">Plastid</keyword>
<protein>
    <submittedName>
        <fullName evidence="1">Uncharacterized protein</fullName>
    </submittedName>
</protein>
<keyword evidence="1" id="KW-0150">Chloroplast</keyword>
<gene>
    <name evidence="1" type="primary">ycf88</name>
</gene>